<evidence type="ECO:0008006" key="3">
    <source>
        <dbReference type="Google" id="ProtNLM"/>
    </source>
</evidence>
<evidence type="ECO:0000313" key="1">
    <source>
        <dbReference type="EMBL" id="TCW00596.1"/>
    </source>
</evidence>
<dbReference type="Proteomes" id="UP000295515">
    <property type="component" value="Unassembled WGS sequence"/>
</dbReference>
<protein>
    <recommendedName>
        <fullName evidence="3">N-acetyltransferase domain-containing protein</fullName>
    </recommendedName>
</protein>
<dbReference type="RefSeq" id="WP_066448223.1">
    <property type="nucleotide sequence ID" value="NZ_JANKBF010000010.1"/>
</dbReference>
<dbReference type="GeneID" id="98915179"/>
<reference evidence="1 2" key="1">
    <citation type="submission" date="2019-03" db="EMBL/GenBank/DDBJ databases">
        <title>Genomic Encyclopedia of Type Strains, Phase IV (KMG-IV): sequencing the most valuable type-strain genomes for metagenomic binning, comparative biology and taxonomic classification.</title>
        <authorList>
            <person name="Goeker M."/>
        </authorList>
    </citation>
    <scope>NUCLEOTIDE SEQUENCE [LARGE SCALE GENOMIC DNA]</scope>
    <source>
        <strain evidence="1 2">DSM 29487</strain>
    </source>
</reference>
<sequence length="175" mass="20144">MKVVQLNQENAKVVAKLMHGIKPEWWPTFEDAYGQLTNIDESIGTVGWYLSDENGNPLGWALFREMKAYLSLELECSGFNDKGVFKLEHKLKDLFDVAEKYAKSKGYTTLRTGMSSLDFNIDGQRIDNIAEALESLKTQRVDYYWLLDYGFRVMGIHPNAYGNNMHCILFVKELE</sequence>
<dbReference type="AlphaFoldDB" id="A0A4R3Z5R8"/>
<evidence type="ECO:0000313" key="2">
    <source>
        <dbReference type="Proteomes" id="UP000295515"/>
    </source>
</evidence>
<gene>
    <name evidence="1" type="ORF">EDD60_10785</name>
</gene>
<proteinExistence type="predicted"/>
<comment type="caution">
    <text evidence="1">The sequence shown here is derived from an EMBL/GenBank/DDBJ whole genome shotgun (WGS) entry which is preliminary data.</text>
</comment>
<dbReference type="EMBL" id="SMCQ01000007">
    <property type="protein sequence ID" value="TCW00596.1"/>
    <property type="molecule type" value="Genomic_DNA"/>
</dbReference>
<name>A0A4R3Z5R8_9FIRM</name>
<organism evidence="1 2">
    <name type="scientific">Longibaculum muris</name>
    <dbReference type="NCBI Taxonomy" id="1796628"/>
    <lineage>
        <taxon>Bacteria</taxon>
        <taxon>Bacillati</taxon>
        <taxon>Bacillota</taxon>
        <taxon>Erysipelotrichia</taxon>
        <taxon>Erysipelotrichales</taxon>
        <taxon>Coprobacillaceae</taxon>
        <taxon>Longibaculum</taxon>
    </lineage>
</organism>
<keyword evidence="2" id="KW-1185">Reference proteome</keyword>
<accession>A0A4R3Z5R8</accession>